<sequence>MDKILITAFEPFGGEKINSTEKVLNFLPEKIGNLEIIKLLLPVVRNKSLCKIKDKIMEEKPKYILSLGQAGGSKNIAIERIGINVDDYRIKDNAGNQPIDEKIFCDGENAHFSTLPIKKIYEKLENKGYSVKISNTAGTFVCNHVLYGIRYMIEKEKLDIKSGFIHIPYIDEQVKDDNTFSMSIKDILNAIICAIEVIENYEKDEKIVAGEIF</sequence>
<dbReference type="Proteomes" id="UP000002072">
    <property type="component" value="Chromosome"/>
</dbReference>
<keyword evidence="10" id="KW-0788">Thiol protease</keyword>
<dbReference type="NCBIfam" id="NF009676">
    <property type="entry name" value="PRK13197.1"/>
    <property type="match status" value="1"/>
</dbReference>
<dbReference type="HOGENOM" id="CLU_043960_4_0_0"/>
<dbReference type="EC" id="3.4.19.3" evidence="5"/>
<dbReference type="InterPro" id="IPR000816">
    <property type="entry name" value="Peptidase_C15"/>
</dbReference>
<evidence type="ECO:0000313" key="14">
    <source>
        <dbReference type="Proteomes" id="UP000002072"/>
    </source>
</evidence>
<evidence type="ECO:0000256" key="12">
    <source>
        <dbReference type="ARBA" id="ARBA00031559"/>
    </source>
</evidence>
<dbReference type="EMBL" id="CP001779">
    <property type="protein sequence ID" value="ACZ00528.1"/>
    <property type="molecule type" value="Genomic_DNA"/>
</dbReference>
<protein>
    <recommendedName>
        <fullName evidence="6">Pyrrolidone-carboxylate peptidase</fullName>
        <ecNumber evidence="5">3.4.19.3</ecNumber>
    </recommendedName>
    <alternativeName>
        <fullName evidence="11">5-oxoprolyl-peptidase</fullName>
    </alternativeName>
    <alternativeName>
        <fullName evidence="12">Pyroglutamyl-peptidase I</fullName>
    </alternativeName>
</protein>
<dbReference type="PANTHER" id="PTHR23402:SF1">
    <property type="entry name" value="PYROGLUTAMYL-PEPTIDASE I"/>
    <property type="match status" value="1"/>
</dbReference>
<organism evidence="13 14">
    <name type="scientific">Streptobacillus moniliformis (strain ATCC 14647 / DSM 12112 / NCTC 10651 / 9901)</name>
    <dbReference type="NCBI Taxonomy" id="519441"/>
    <lineage>
        <taxon>Bacteria</taxon>
        <taxon>Fusobacteriati</taxon>
        <taxon>Fusobacteriota</taxon>
        <taxon>Fusobacteriia</taxon>
        <taxon>Fusobacteriales</taxon>
        <taxon>Leptotrichiaceae</taxon>
        <taxon>Streptobacillus</taxon>
    </lineage>
</organism>
<evidence type="ECO:0000256" key="11">
    <source>
        <dbReference type="ARBA" id="ARBA00030836"/>
    </source>
</evidence>
<name>D1AW52_STRM9</name>
<reference evidence="13 14" key="1">
    <citation type="journal article" date="2009" name="Stand. Genomic Sci.">
        <title>Complete genome sequence of Streptobacillus moniliformis type strain (9901T).</title>
        <authorList>
            <person name="Nolan M."/>
            <person name="Gronow S."/>
            <person name="Lapidus A."/>
            <person name="Ivanova N."/>
            <person name="Copeland A."/>
            <person name="Lucas S."/>
            <person name="Del Rio T.G."/>
            <person name="Chen F."/>
            <person name="Tice H."/>
            <person name="Pitluck S."/>
            <person name="Cheng J.F."/>
            <person name="Sims D."/>
            <person name="Meincke L."/>
            <person name="Bruce D."/>
            <person name="Goodwin L."/>
            <person name="Brettin T."/>
            <person name="Han C."/>
            <person name="Detter J.C."/>
            <person name="Ovchinikova G."/>
            <person name="Pati A."/>
            <person name="Mavromatis K."/>
            <person name="Mikhailova N."/>
            <person name="Chen A."/>
            <person name="Palaniappan K."/>
            <person name="Land M."/>
            <person name="Hauser L."/>
            <person name="Chang Y.J."/>
            <person name="Jeffries C.D."/>
            <person name="Rohde M."/>
            <person name="Sproer C."/>
            <person name="Goker M."/>
            <person name="Bristow J."/>
            <person name="Eisen J.A."/>
            <person name="Markowitz V."/>
            <person name="Hugenholtz P."/>
            <person name="Kyrpides N.C."/>
            <person name="Klenk H.P."/>
            <person name="Chain P."/>
        </authorList>
    </citation>
    <scope>NUCLEOTIDE SEQUENCE [LARGE SCALE GENOMIC DNA]</scope>
    <source>
        <strain evidence="14">ATCC 14647 / DSM 12112 / NCTC 10651 / 9901</strain>
    </source>
</reference>
<dbReference type="STRING" id="519441.Smon_0030"/>
<evidence type="ECO:0000256" key="1">
    <source>
        <dbReference type="ARBA" id="ARBA00001770"/>
    </source>
</evidence>
<dbReference type="MEROPS" id="C15.001"/>
<dbReference type="Gene3D" id="3.40.630.20">
    <property type="entry name" value="Peptidase C15, pyroglutamyl peptidase I-like"/>
    <property type="match status" value="1"/>
</dbReference>
<keyword evidence="7" id="KW-0963">Cytoplasm</keyword>
<evidence type="ECO:0000256" key="3">
    <source>
        <dbReference type="ARBA" id="ARBA00004496"/>
    </source>
</evidence>
<dbReference type="KEGG" id="smf:Smon_0030"/>
<dbReference type="RefSeq" id="WP_012858086.1">
    <property type="nucleotide sequence ID" value="NC_013515.1"/>
</dbReference>
<dbReference type="PRINTS" id="PR00706">
    <property type="entry name" value="PYROGLUPTASE"/>
</dbReference>
<dbReference type="GO" id="GO:0005829">
    <property type="term" value="C:cytosol"/>
    <property type="evidence" value="ECO:0007669"/>
    <property type="project" value="InterPro"/>
</dbReference>
<evidence type="ECO:0000256" key="9">
    <source>
        <dbReference type="ARBA" id="ARBA00022801"/>
    </source>
</evidence>
<keyword evidence="9 13" id="KW-0378">Hydrolase</keyword>
<dbReference type="AlphaFoldDB" id="D1AW52"/>
<comment type="function">
    <text evidence="2">Removes 5-oxoproline from various penultimate amino acid residues except L-proline.</text>
</comment>
<comment type="similarity">
    <text evidence="4">Belongs to the peptidase C15 family.</text>
</comment>
<evidence type="ECO:0000313" key="13">
    <source>
        <dbReference type="EMBL" id="ACZ00528.1"/>
    </source>
</evidence>
<evidence type="ECO:0000256" key="5">
    <source>
        <dbReference type="ARBA" id="ARBA00012915"/>
    </source>
</evidence>
<dbReference type="FunFam" id="3.40.630.20:FF:000001">
    <property type="entry name" value="Pyrrolidone-carboxylate peptidase"/>
    <property type="match status" value="1"/>
</dbReference>
<dbReference type="GO" id="GO:0006508">
    <property type="term" value="P:proteolysis"/>
    <property type="evidence" value="ECO:0007669"/>
    <property type="project" value="UniProtKB-KW"/>
</dbReference>
<evidence type="ECO:0000256" key="8">
    <source>
        <dbReference type="ARBA" id="ARBA00022670"/>
    </source>
</evidence>
<dbReference type="PANTHER" id="PTHR23402">
    <property type="entry name" value="PROTEASE FAMILY C15 PYROGLUTAMYL-PEPTIDASE I-RELATED"/>
    <property type="match status" value="1"/>
</dbReference>
<comment type="catalytic activity">
    <reaction evidence="1">
        <text>Release of an N-terminal pyroglutamyl group from a polypeptide, the second amino acid generally not being Pro.</text>
        <dbReference type="EC" id="3.4.19.3"/>
    </reaction>
</comment>
<dbReference type="Pfam" id="PF01470">
    <property type="entry name" value="Peptidase_C15"/>
    <property type="match status" value="1"/>
</dbReference>
<dbReference type="GeneID" id="29673151"/>
<dbReference type="SUPFAM" id="SSF53182">
    <property type="entry name" value="Pyrrolidone carboxyl peptidase (pyroglutamate aminopeptidase)"/>
    <property type="match status" value="1"/>
</dbReference>
<dbReference type="OrthoDB" id="9779738at2"/>
<evidence type="ECO:0000256" key="6">
    <source>
        <dbReference type="ARBA" id="ARBA00019191"/>
    </source>
</evidence>
<dbReference type="GO" id="GO:0016920">
    <property type="term" value="F:pyroglutamyl-peptidase activity"/>
    <property type="evidence" value="ECO:0007669"/>
    <property type="project" value="UniProtKB-EC"/>
</dbReference>
<gene>
    <name evidence="13" type="ordered locus">Smon_0030</name>
</gene>
<dbReference type="PIRSF" id="PIRSF015592">
    <property type="entry name" value="Prld-crbxl_pptds"/>
    <property type="match status" value="1"/>
</dbReference>
<dbReference type="CDD" id="cd00501">
    <property type="entry name" value="Peptidase_C15"/>
    <property type="match status" value="1"/>
</dbReference>
<dbReference type="eggNOG" id="COG2039">
    <property type="taxonomic scope" value="Bacteria"/>
</dbReference>
<keyword evidence="14" id="KW-1185">Reference proteome</keyword>
<keyword evidence="8" id="KW-0645">Protease</keyword>
<evidence type="ECO:0000256" key="7">
    <source>
        <dbReference type="ARBA" id="ARBA00022490"/>
    </source>
</evidence>
<accession>D1AW52</accession>
<evidence type="ECO:0000256" key="10">
    <source>
        <dbReference type="ARBA" id="ARBA00022807"/>
    </source>
</evidence>
<dbReference type="InterPro" id="IPR036440">
    <property type="entry name" value="Peptidase_C15-like_sf"/>
</dbReference>
<proteinExistence type="inferred from homology"/>
<comment type="subcellular location">
    <subcellularLocation>
        <location evidence="3">Cytoplasm</location>
    </subcellularLocation>
</comment>
<evidence type="ECO:0000256" key="2">
    <source>
        <dbReference type="ARBA" id="ARBA00002280"/>
    </source>
</evidence>
<dbReference type="InterPro" id="IPR016125">
    <property type="entry name" value="Peptidase_C15-like"/>
</dbReference>
<evidence type="ECO:0000256" key="4">
    <source>
        <dbReference type="ARBA" id="ARBA00006641"/>
    </source>
</evidence>